<evidence type="ECO:0000313" key="3">
    <source>
        <dbReference type="Proteomes" id="UP000250321"/>
    </source>
</evidence>
<name>A0A314ZKI2_PRUYE</name>
<feature type="region of interest" description="Disordered" evidence="1">
    <location>
        <begin position="33"/>
        <end position="95"/>
    </location>
</feature>
<dbReference type="Proteomes" id="UP000250321">
    <property type="component" value="Unassembled WGS sequence"/>
</dbReference>
<feature type="compositionally biased region" description="Basic and acidic residues" evidence="1">
    <location>
        <begin position="50"/>
        <end position="72"/>
    </location>
</feature>
<accession>A0A314ZKI2</accession>
<dbReference type="AlphaFoldDB" id="A0A314ZKI2"/>
<organism evidence="2 3">
    <name type="scientific">Prunus yedoensis var. nudiflora</name>
    <dbReference type="NCBI Taxonomy" id="2094558"/>
    <lineage>
        <taxon>Eukaryota</taxon>
        <taxon>Viridiplantae</taxon>
        <taxon>Streptophyta</taxon>
        <taxon>Embryophyta</taxon>
        <taxon>Tracheophyta</taxon>
        <taxon>Spermatophyta</taxon>
        <taxon>Magnoliopsida</taxon>
        <taxon>eudicotyledons</taxon>
        <taxon>Gunneridae</taxon>
        <taxon>Pentapetalae</taxon>
        <taxon>rosids</taxon>
        <taxon>fabids</taxon>
        <taxon>Rosales</taxon>
        <taxon>Rosaceae</taxon>
        <taxon>Amygdaloideae</taxon>
        <taxon>Amygdaleae</taxon>
        <taxon>Prunus</taxon>
    </lineage>
</organism>
<evidence type="ECO:0000313" key="2">
    <source>
        <dbReference type="EMBL" id="PQQ18677.1"/>
    </source>
</evidence>
<keyword evidence="3" id="KW-1185">Reference proteome</keyword>
<sequence>MFCTRVYLLWELPKSELCEDIIFQLIVHDVEENEEQGENYDQIGINDQRGFMDERGCDDQRVGDRGVREANGDQRGGGGGNSDQRGFGDERSRDE</sequence>
<protein>
    <submittedName>
        <fullName evidence="2">Uncharacterized protein</fullName>
    </submittedName>
</protein>
<evidence type="ECO:0000256" key="1">
    <source>
        <dbReference type="SAM" id="MobiDB-lite"/>
    </source>
</evidence>
<comment type="caution">
    <text evidence="2">The sequence shown here is derived from an EMBL/GenBank/DDBJ whole genome shotgun (WGS) entry which is preliminary data.</text>
</comment>
<reference evidence="2 3" key="1">
    <citation type="submission" date="2018-02" db="EMBL/GenBank/DDBJ databases">
        <title>Draft genome of wild Prunus yedoensis var. nudiflora.</title>
        <authorList>
            <person name="Baek S."/>
            <person name="Kim J.-H."/>
            <person name="Choi K."/>
            <person name="Kim G.-B."/>
            <person name="Cho A."/>
            <person name="Jang H."/>
            <person name="Shin C.-H."/>
            <person name="Yu H.-J."/>
            <person name="Mun J.-H."/>
        </authorList>
    </citation>
    <scope>NUCLEOTIDE SEQUENCE [LARGE SCALE GENOMIC DNA]</scope>
    <source>
        <strain evidence="3">cv. Jeju island</strain>
        <tissue evidence="2">Leaf</tissue>
    </source>
</reference>
<dbReference type="EMBL" id="PJQY01000099">
    <property type="protein sequence ID" value="PQQ18677.1"/>
    <property type="molecule type" value="Genomic_DNA"/>
</dbReference>
<feature type="compositionally biased region" description="Basic and acidic residues" evidence="1">
    <location>
        <begin position="86"/>
        <end position="95"/>
    </location>
</feature>
<gene>
    <name evidence="2" type="ORF">Pyn_30034</name>
</gene>
<proteinExistence type="predicted"/>